<evidence type="ECO:0000259" key="8">
    <source>
        <dbReference type="Pfam" id="PF00924"/>
    </source>
</evidence>
<feature type="transmembrane region" description="Helical" evidence="7">
    <location>
        <begin position="238"/>
        <end position="259"/>
    </location>
</feature>
<feature type="transmembrane region" description="Helical" evidence="7">
    <location>
        <begin position="21"/>
        <end position="45"/>
    </location>
</feature>
<accession>G2E633</accession>
<dbReference type="Gene3D" id="1.10.287.1260">
    <property type="match status" value="1"/>
</dbReference>
<evidence type="ECO:0000313" key="10">
    <source>
        <dbReference type="EMBL" id="EGV28450.1"/>
    </source>
</evidence>
<keyword evidence="5 7" id="KW-1133">Transmembrane helix</keyword>
<dbReference type="Pfam" id="PF21082">
    <property type="entry name" value="MS_channel_3rd"/>
    <property type="match status" value="1"/>
</dbReference>
<feature type="transmembrane region" description="Helical" evidence="7">
    <location>
        <begin position="280"/>
        <end position="297"/>
    </location>
</feature>
<dbReference type="GO" id="GO:0008381">
    <property type="term" value="F:mechanosensitive monoatomic ion channel activity"/>
    <property type="evidence" value="ECO:0007669"/>
    <property type="project" value="UniProtKB-ARBA"/>
</dbReference>
<dbReference type="PANTHER" id="PTHR43634:SF2">
    <property type="entry name" value="LOW CONDUCTANCE MECHANOSENSITIVE CHANNEL YNAI"/>
    <property type="match status" value="1"/>
</dbReference>
<dbReference type="EMBL" id="AFWT01000037">
    <property type="protein sequence ID" value="EGV28450.1"/>
    <property type="molecule type" value="Genomic_DNA"/>
</dbReference>
<evidence type="ECO:0000313" key="11">
    <source>
        <dbReference type="Proteomes" id="UP000004200"/>
    </source>
</evidence>
<feature type="transmembrane region" description="Helical" evidence="7">
    <location>
        <begin position="377"/>
        <end position="399"/>
    </location>
</feature>
<keyword evidence="6 7" id="KW-0472">Membrane</keyword>
<dbReference type="STRING" id="765913.ThidrDRAFT_3746"/>
<dbReference type="InterPro" id="IPR023408">
    <property type="entry name" value="MscS_beta-dom_sf"/>
</dbReference>
<feature type="transmembrane region" description="Helical" evidence="7">
    <location>
        <begin position="353"/>
        <end position="371"/>
    </location>
</feature>
<evidence type="ECO:0000256" key="6">
    <source>
        <dbReference type="ARBA" id="ARBA00023136"/>
    </source>
</evidence>
<comment type="similarity">
    <text evidence="2">Belongs to the MscS (TC 1.A.23) family.</text>
</comment>
<proteinExistence type="inferred from homology"/>
<name>G2E633_9GAMM</name>
<dbReference type="SUPFAM" id="SSF82861">
    <property type="entry name" value="Mechanosensitive channel protein MscS (YggB), transmembrane region"/>
    <property type="match status" value="1"/>
</dbReference>
<evidence type="ECO:0000256" key="4">
    <source>
        <dbReference type="ARBA" id="ARBA00022692"/>
    </source>
</evidence>
<feature type="domain" description="Mechanosensitive ion channel MscS" evidence="8">
    <location>
        <begin position="402"/>
        <end position="466"/>
    </location>
</feature>
<feature type="domain" description="Mechanosensitive ion channel MscS C-terminal" evidence="9">
    <location>
        <begin position="477"/>
        <end position="545"/>
    </location>
</feature>
<dbReference type="Pfam" id="PF00924">
    <property type="entry name" value="MS_channel_2nd"/>
    <property type="match status" value="1"/>
</dbReference>
<evidence type="ECO:0000256" key="5">
    <source>
        <dbReference type="ARBA" id="ARBA00022989"/>
    </source>
</evidence>
<dbReference type="Gene3D" id="2.30.30.60">
    <property type="match status" value="1"/>
</dbReference>
<keyword evidence="11" id="KW-1185">Reference proteome</keyword>
<dbReference type="InterPro" id="IPR011014">
    <property type="entry name" value="MscS_channel_TM-2"/>
</dbReference>
<dbReference type="Proteomes" id="UP000004200">
    <property type="component" value="Unassembled WGS sequence"/>
</dbReference>
<evidence type="ECO:0000256" key="3">
    <source>
        <dbReference type="ARBA" id="ARBA00022475"/>
    </source>
</evidence>
<dbReference type="Gene3D" id="3.30.70.100">
    <property type="match status" value="1"/>
</dbReference>
<dbReference type="GO" id="GO:0005886">
    <property type="term" value="C:plasma membrane"/>
    <property type="evidence" value="ECO:0007669"/>
    <property type="project" value="UniProtKB-SubCell"/>
</dbReference>
<evidence type="ECO:0000259" key="9">
    <source>
        <dbReference type="Pfam" id="PF21082"/>
    </source>
</evidence>
<dbReference type="InterPro" id="IPR045042">
    <property type="entry name" value="YnaI-like"/>
</dbReference>
<dbReference type="AlphaFoldDB" id="G2E633"/>
<gene>
    <name evidence="10" type="ORF">ThidrDRAFT_3746</name>
</gene>
<reference evidence="10 11" key="1">
    <citation type="submission" date="2011-06" db="EMBL/GenBank/DDBJ databases">
        <title>The draft genome of Thiorhodococcus drewsii AZ1.</title>
        <authorList>
            <consortium name="US DOE Joint Genome Institute (JGI-PGF)"/>
            <person name="Lucas S."/>
            <person name="Han J."/>
            <person name="Lapidus A."/>
            <person name="Cheng J.-F."/>
            <person name="Goodwin L."/>
            <person name="Pitluck S."/>
            <person name="Peters L."/>
            <person name="Land M.L."/>
            <person name="Hauser L."/>
            <person name="Vogl K."/>
            <person name="Liu Z."/>
            <person name="Imhoff J."/>
            <person name="Thiel V."/>
            <person name="Frigaard N.-U."/>
            <person name="Bryant D.A."/>
            <person name="Woyke T.J."/>
        </authorList>
    </citation>
    <scope>NUCLEOTIDE SEQUENCE [LARGE SCALE GENOMIC DNA]</scope>
    <source>
        <strain evidence="10 11">AZ1</strain>
    </source>
</reference>
<evidence type="ECO:0000256" key="7">
    <source>
        <dbReference type="SAM" id="Phobius"/>
    </source>
</evidence>
<evidence type="ECO:0000256" key="2">
    <source>
        <dbReference type="ARBA" id="ARBA00008017"/>
    </source>
</evidence>
<keyword evidence="4 7" id="KW-0812">Transmembrane</keyword>
<comment type="caution">
    <text evidence="10">The sequence shown here is derived from an EMBL/GenBank/DDBJ whole genome shotgun (WGS) entry which is preliminary data.</text>
</comment>
<dbReference type="InterPro" id="IPR006685">
    <property type="entry name" value="MscS_channel_2nd"/>
</dbReference>
<dbReference type="SUPFAM" id="SSF82689">
    <property type="entry name" value="Mechanosensitive channel protein MscS (YggB), C-terminal domain"/>
    <property type="match status" value="1"/>
</dbReference>
<dbReference type="PANTHER" id="PTHR43634">
    <property type="entry name" value="OW CONDUCTANCE MECHANOSENSITIVE CHANNEL"/>
    <property type="match status" value="1"/>
</dbReference>
<dbReference type="InterPro" id="IPR049278">
    <property type="entry name" value="MS_channel_C"/>
</dbReference>
<dbReference type="PATRIC" id="fig|765913.3.peg.3812"/>
<dbReference type="InterPro" id="IPR011066">
    <property type="entry name" value="MscS_channel_C_sf"/>
</dbReference>
<feature type="transmembrane region" description="Helical" evidence="7">
    <location>
        <begin position="309"/>
        <end position="332"/>
    </location>
</feature>
<sequence length="594" mass="65797">MDFKPCPPRARDIEAQALRRAGLSLVTLTMALMVAWLLSGAAAVAGTAESTPAQHPLRPPDVSSPRATLDSLRRNLNQAYRLADSSDSHTKDTVVLLRRALRTLNLSEEPESIRDSIGIEAALHLKEIIDRIELPPLEQIPDKAEVNSRALKKWRLPNTEIVIARVEDGSHTGEWLFSPATVDNAADFYERIAHLPYRPDATPRIYAAYSMTPGPGLSLSWSQNVPRWLGWELFGQTLWQWFGGLLAGALAVGLILVLYRAARHADKSRATTPPSRRATILALLFAIVVAAGVEYFFDQIVNFTGGVLIFTKDAFIVVLDVLIGWVTVLVLTQIPELIVRSRRLRPRGIDSQLLRLGFKLLAFVALAGLVIEGADRLGLPAYSVITGLGVGGLAVALAARETLANVLGSLAIMLDRPFRTGDWIKIGSDEGTVEDIGFRSTRIRTFYDSLLSIPNATTVNAVVDNMGQRTYRRVYTRLNIRYDTKPAQIEAFIEGIKGIIREHPTTRKDYFHVVLHDLGSHSLEIMVYFFLQVPDWSKELVDRQQVLGDILHLADSLGVQFAFPTQTIELDRWPASSATTNQEPAFSMPLQSSE</sequence>
<dbReference type="SUPFAM" id="SSF50182">
    <property type="entry name" value="Sm-like ribonucleoproteins"/>
    <property type="match status" value="1"/>
</dbReference>
<comment type="subcellular location">
    <subcellularLocation>
        <location evidence="1">Cell membrane</location>
        <topology evidence="1">Multi-pass membrane protein</topology>
    </subcellularLocation>
</comment>
<dbReference type="eggNOG" id="COG0668">
    <property type="taxonomic scope" value="Bacteria"/>
</dbReference>
<evidence type="ECO:0000256" key="1">
    <source>
        <dbReference type="ARBA" id="ARBA00004651"/>
    </source>
</evidence>
<dbReference type="InterPro" id="IPR010920">
    <property type="entry name" value="LSM_dom_sf"/>
</dbReference>
<organism evidence="10 11">
    <name type="scientific">Thiorhodococcus drewsii AZ1</name>
    <dbReference type="NCBI Taxonomy" id="765913"/>
    <lineage>
        <taxon>Bacteria</taxon>
        <taxon>Pseudomonadati</taxon>
        <taxon>Pseudomonadota</taxon>
        <taxon>Gammaproteobacteria</taxon>
        <taxon>Chromatiales</taxon>
        <taxon>Chromatiaceae</taxon>
        <taxon>Thiorhodococcus</taxon>
    </lineage>
</organism>
<keyword evidence="3" id="KW-1003">Cell membrane</keyword>
<protein>
    <submittedName>
        <fullName evidence="10">MscS Mechanosensitive ion channel</fullName>
    </submittedName>
</protein>